<reference evidence="4" key="1">
    <citation type="submission" date="2022-11" db="EMBL/GenBank/DDBJ databases">
        <title>The characterization of three novel Bacteroidetes species and genomic analysis of their roles in tidal elemental geochemical cycles.</title>
        <authorList>
            <person name="Ma K.-J."/>
        </authorList>
    </citation>
    <scope>NUCLEOTIDE SEQUENCE</scope>
    <source>
        <strain evidence="4">M415</strain>
    </source>
</reference>
<dbReference type="RefSeq" id="WP_266010208.1">
    <property type="nucleotide sequence ID" value="NZ_JAPFQP010000001.1"/>
</dbReference>
<dbReference type="NCBIfam" id="TIGR04183">
    <property type="entry name" value="Por_Secre_tail"/>
    <property type="match status" value="1"/>
</dbReference>
<name>A0AAE3SM55_9FLAO</name>
<sequence>MKLIYLLLFMGLALPVSAQQEVGITSVADTEITNFNLYPNPAYNNVVYITTKNNAVKDISVFDVFGKVVLTDRMRTNALDISRLVPGVYVIQVVENKKTMRRKLVVK</sequence>
<evidence type="ECO:0000313" key="4">
    <source>
        <dbReference type="EMBL" id="MCX2718214.1"/>
    </source>
</evidence>
<evidence type="ECO:0000313" key="5">
    <source>
        <dbReference type="Proteomes" id="UP001207116"/>
    </source>
</evidence>
<organism evidence="4 5">
    <name type="scientific">Lentiprolixibacter aurantiacus</name>
    <dbReference type="NCBI Taxonomy" id="2993939"/>
    <lineage>
        <taxon>Bacteria</taxon>
        <taxon>Pseudomonadati</taxon>
        <taxon>Bacteroidota</taxon>
        <taxon>Flavobacteriia</taxon>
        <taxon>Flavobacteriales</taxon>
        <taxon>Flavobacteriaceae</taxon>
        <taxon>Lentiprolixibacter</taxon>
    </lineage>
</organism>
<keyword evidence="1 2" id="KW-0732">Signal</keyword>
<protein>
    <submittedName>
        <fullName evidence="4">T9SS type A sorting domain-containing protein</fullName>
    </submittedName>
</protein>
<evidence type="ECO:0000259" key="3">
    <source>
        <dbReference type="Pfam" id="PF18962"/>
    </source>
</evidence>
<dbReference type="Proteomes" id="UP001207116">
    <property type="component" value="Unassembled WGS sequence"/>
</dbReference>
<feature type="signal peptide" evidence="2">
    <location>
        <begin position="1"/>
        <end position="18"/>
    </location>
</feature>
<dbReference type="EMBL" id="JAPFQP010000001">
    <property type="protein sequence ID" value="MCX2718214.1"/>
    <property type="molecule type" value="Genomic_DNA"/>
</dbReference>
<feature type="domain" description="Secretion system C-terminal sorting" evidence="3">
    <location>
        <begin position="37"/>
        <end position="106"/>
    </location>
</feature>
<dbReference type="AlphaFoldDB" id="A0AAE3SM55"/>
<gene>
    <name evidence="4" type="ORF">OO016_01250</name>
</gene>
<feature type="chain" id="PRO_5041924401" evidence="2">
    <location>
        <begin position="19"/>
        <end position="107"/>
    </location>
</feature>
<evidence type="ECO:0000256" key="2">
    <source>
        <dbReference type="SAM" id="SignalP"/>
    </source>
</evidence>
<dbReference type="Pfam" id="PF18962">
    <property type="entry name" value="Por_Secre_tail"/>
    <property type="match status" value="1"/>
</dbReference>
<evidence type="ECO:0000256" key="1">
    <source>
        <dbReference type="ARBA" id="ARBA00022729"/>
    </source>
</evidence>
<dbReference type="InterPro" id="IPR026444">
    <property type="entry name" value="Secre_tail"/>
</dbReference>
<proteinExistence type="predicted"/>
<comment type="caution">
    <text evidence="4">The sequence shown here is derived from an EMBL/GenBank/DDBJ whole genome shotgun (WGS) entry which is preliminary data.</text>
</comment>
<keyword evidence="5" id="KW-1185">Reference proteome</keyword>
<accession>A0AAE3SM55</accession>